<organism evidence="5 6">
    <name type="scientific">Colletotrichum higginsianum</name>
    <dbReference type="NCBI Taxonomy" id="80884"/>
    <lineage>
        <taxon>Eukaryota</taxon>
        <taxon>Fungi</taxon>
        <taxon>Dikarya</taxon>
        <taxon>Ascomycota</taxon>
        <taxon>Pezizomycotina</taxon>
        <taxon>Sordariomycetes</taxon>
        <taxon>Hypocreomycetidae</taxon>
        <taxon>Glomerellales</taxon>
        <taxon>Glomerellaceae</taxon>
        <taxon>Colletotrichum</taxon>
        <taxon>Colletotrichum destructivum species complex</taxon>
    </lineage>
</organism>
<keyword evidence="4" id="KW-0812">Transmembrane</keyword>
<evidence type="ECO:0000256" key="2">
    <source>
        <dbReference type="ARBA" id="ARBA00006727"/>
    </source>
</evidence>
<feature type="transmembrane region" description="Helical" evidence="4">
    <location>
        <begin position="123"/>
        <end position="142"/>
    </location>
</feature>
<evidence type="ECO:0000256" key="4">
    <source>
        <dbReference type="SAM" id="Phobius"/>
    </source>
</evidence>
<accession>A0A4T0VP69</accession>
<feature type="transmembrane region" description="Helical" evidence="4">
    <location>
        <begin position="258"/>
        <end position="281"/>
    </location>
</feature>
<comment type="subcellular location">
    <subcellularLocation>
        <location evidence="1">Membrane</location>
        <topology evidence="1">Multi-pass membrane protein</topology>
    </subcellularLocation>
</comment>
<feature type="transmembrane region" description="Helical" evidence="4">
    <location>
        <begin position="148"/>
        <end position="170"/>
    </location>
</feature>
<feature type="transmembrane region" description="Helical" evidence="4">
    <location>
        <begin position="215"/>
        <end position="237"/>
    </location>
</feature>
<sequence length="448" mass="47762">MSLSPIHLTEKDTNVEPKRTDSSPPGDLVQHQAAALDPEATPTPEPAAKPDGGFVAWMQVVGGFLLFFNSWGILSAFGVFQTTYESGTLFKQSSSNISWIGAIQYCIAMMTGFWAGPVYDRGYMRVLLVIGTVCVVVGHVLLSFCHPYWEVLLAEGFLIGTGAGCLFLVCISTLPQYFDKNLGLAAGIASSGSSFGGLVYPVALYHLVDHVGFSWAVRVVGLIALATLMVPLFAMKARGKPGRPRSFVDWTAFKDGRYMTFVAGTMCGSASVLILNTYISYFGKNEQLLDGPMSFYIVSVFNAASCAGRILPNFISDTLGPFNILAPFMFITGAAALCMTAVHSEGAIIAMAVVLGFLSGVFPSMPPVCFARLTKDKSKIGTRMGMGYSMSSLGYLAGAPGAGAILGSVAPLQWTGLWVYCGMASFASGLIYAAIRISNTGWKIRIKA</sequence>
<evidence type="ECO:0000256" key="3">
    <source>
        <dbReference type="SAM" id="MobiDB-lite"/>
    </source>
</evidence>
<feature type="transmembrane region" description="Helical" evidence="4">
    <location>
        <begin position="97"/>
        <end position="116"/>
    </location>
</feature>
<dbReference type="GO" id="GO:0022857">
    <property type="term" value="F:transmembrane transporter activity"/>
    <property type="evidence" value="ECO:0007669"/>
    <property type="project" value="InterPro"/>
</dbReference>
<feature type="transmembrane region" description="Helical" evidence="4">
    <location>
        <begin position="417"/>
        <end position="435"/>
    </location>
</feature>
<dbReference type="AlphaFoldDB" id="A0A4T0VP69"/>
<dbReference type="InterPro" id="IPR011701">
    <property type="entry name" value="MFS"/>
</dbReference>
<keyword evidence="4" id="KW-1133">Transmembrane helix</keyword>
<evidence type="ECO:0000313" key="6">
    <source>
        <dbReference type="Proteomes" id="UP000305883"/>
    </source>
</evidence>
<protein>
    <submittedName>
        <fullName evidence="5">Riboflavin transporter MCH5</fullName>
    </submittedName>
</protein>
<comment type="caution">
    <text evidence="5">The sequence shown here is derived from an EMBL/GenBank/DDBJ whole genome shotgun (WGS) entry which is preliminary data.</text>
</comment>
<gene>
    <name evidence="5" type="ORF">CH35J_009871</name>
</gene>
<dbReference type="InterPro" id="IPR050327">
    <property type="entry name" value="Proton-linked_MCT"/>
</dbReference>
<reference evidence="5 6" key="1">
    <citation type="journal article" date="2019" name="Genome Biol. Evol.">
        <title>Genomic Plasticity Mediated by Transposable Elements in the Plant Pathogenic Fungus Colletotrichum higginsianum.</title>
        <authorList>
            <person name="Tsushima A."/>
            <person name="Gan P."/>
            <person name="Kumakura N."/>
            <person name="Narusaka M."/>
            <person name="Takano Y."/>
            <person name="Narusaka Y."/>
            <person name="Shirasu K."/>
        </authorList>
    </citation>
    <scope>NUCLEOTIDE SEQUENCE [LARGE SCALE GENOMIC DNA]</scope>
    <source>
        <strain evidence="5 6">MAFF305635-RFP</strain>
    </source>
</reference>
<feature type="transmembrane region" description="Helical" evidence="4">
    <location>
        <begin position="348"/>
        <end position="371"/>
    </location>
</feature>
<feature type="compositionally biased region" description="Basic and acidic residues" evidence="3">
    <location>
        <begin position="8"/>
        <end position="21"/>
    </location>
</feature>
<dbReference type="OrthoDB" id="6509908at2759"/>
<dbReference type="PANTHER" id="PTHR11360">
    <property type="entry name" value="MONOCARBOXYLATE TRANSPORTER"/>
    <property type="match status" value="1"/>
</dbReference>
<name>A0A4T0VP69_9PEZI</name>
<keyword evidence="4" id="KW-0472">Membrane</keyword>
<feature type="transmembrane region" description="Helical" evidence="4">
    <location>
        <begin position="392"/>
        <end position="411"/>
    </location>
</feature>
<dbReference type="PANTHER" id="PTHR11360:SF234">
    <property type="entry name" value="MFS-TYPE TRANSPORTER DBAD-RELATED"/>
    <property type="match status" value="1"/>
</dbReference>
<dbReference type="GO" id="GO:0016020">
    <property type="term" value="C:membrane"/>
    <property type="evidence" value="ECO:0007669"/>
    <property type="project" value="UniProtKB-SubCell"/>
</dbReference>
<feature type="transmembrane region" description="Helical" evidence="4">
    <location>
        <begin position="54"/>
        <end position="77"/>
    </location>
</feature>
<feature type="transmembrane region" description="Helical" evidence="4">
    <location>
        <begin position="182"/>
        <end position="203"/>
    </location>
</feature>
<dbReference type="Gene3D" id="1.20.1250.20">
    <property type="entry name" value="MFS general substrate transporter like domains"/>
    <property type="match status" value="2"/>
</dbReference>
<dbReference type="SUPFAM" id="SSF103473">
    <property type="entry name" value="MFS general substrate transporter"/>
    <property type="match status" value="1"/>
</dbReference>
<evidence type="ECO:0000256" key="1">
    <source>
        <dbReference type="ARBA" id="ARBA00004141"/>
    </source>
</evidence>
<proteinExistence type="inferred from homology"/>
<evidence type="ECO:0000313" key="5">
    <source>
        <dbReference type="EMBL" id="TIC93755.1"/>
    </source>
</evidence>
<comment type="similarity">
    <text evidence="2">Belongs to the major facilitator superfamily. Monocarboxylate porter (TC 2.A.1.13) family.</text>
</comment>
<dbReference type="Pfam" id="PF07690">
    <property type="entry name" value="MFS_1"/>
    <property type="match status" value="1"/>
</dbReference>
<dbReference type="InterPro" id="IPR036259">
    <property type="entry name" value="MFS_trans_sf"/>
</dbReference>
<feature type="transmembrane region" description="Helical" evidence="4">
    <location>
        <begin position="293"/>
        <end position="312"/>
    </location>
</feature>
<feature type="transmembrane region" description="Helical" evidence="4">
    <location>
        <begin position="324"/>
        <end position="342"/>
    </location>
</feature>
<feature type="region of interest" description="Disordered" evidence="3">
    <location>
        <begin position="1"/>
        <end position="31"/>
    </location>
</feature>
<dbReference type="EMBL" id="MWPZ01000007">
    <property type="protein sequence ID" value="TIC93755.1"/>
    <property type="molecule type" value="Genomic_DNA"/>
</dbReference>
<dbReference type="Proteomes" id="UP000305883">
    <property type="component" value="Unassembled WGS sequence"/>
</dbReference>